<dbReference type="SMART" id="SM00164">
    <property type="entry name" value="TBC"/>
    <property type="match status" value="1"/>
</dbReference>
<dbReference type="Proteomes" id="UP000245942">
    <property type="component" value="Unassembled WGS sequence"/>
</dbReference>
<dbReference type="STRING" id="1684307.A0A316UAS6"/>
<dbReference type="FunFam" id="1.10.472.80:FF:000027">
    <property type="entry name" value="GTPase activating protein (Evi5)"/>
    <property type="match status" value="1"/>
</dbReference>
<feature type="compositionally biased region" description="Polar residues" evidence="4">
    <location>
        <begin position="442"/>
        <end position="451"/>
    </location>
</feature>
<dbReference type="InterPro" id="IPR035969">
    <property type="entry name" value="Rab-GAP_TBC_sf"/>
</dbReference>
<dbReference type="InterPro" id="IPR050302">
    <property type="entry name" value="Rab_GAP_TBC_domain"/>
</dbReference>
<name>A0A316UAS6_9BASI</name>
<dbReference type="Gene3D" id="1.10.10.750">
    <property type="entry name" value="Ypt/Rab-GAP domain of gyp1p, domain 1"/>
    <property type="match status" value="1"/>
</dbReference>
<dbReference type="PANTHER" id="PTHR47219">
    <property type="entry name" value="RAB GTPASE-ACTIVATING PROTEIN 1-LIKE"/>
    <property type="match status" value="1"/>
</dbReference>
<dbReference type="SUPFAM" id="SSF47923">
    <property type="entry name" value="Ypt/Rab-GAP domain of gyp1p"/>
    <property type="match status" value="2"/>
</dbReference>
<dbReference type="InterPro" id="IPR000195">
    <property type="entry name" value="Rab-GAP-TBC_dom"/>
</dbReference>
<feature type="compositionally biased region" description="Polar residues" evidence="4">
    <location>
        <begin position="19"/>
        <end position="33"/>
    </location>
</feature>
<evidence type="ECO:0000259" key="5">
    <source>
        <dbReference type="PROSITE" id="PS50086"/>
    </source>
</evidence>
<dbReference type="FunFam" id="1.10.10.750:FF:000003">
    <property type="entry name" value="GTPase activating protein (Evi5)"/>
    <property type="match status" value="1"/>
</dbReference>
<dbReference type="PANTHER" id="PTHR47219:SF9">
    <property type="entry name" value="GTPASE ACTIVATING PROTEIN AND CENTROSOME-ASSOCIATED, ISOFORM B"/>
    <property type="match status" value="1"/>
</dbReference>
<dbReference type="GO" id="GO:0005096">
    <property type="term" value="F:GTPase activator activity"/>
    <property type="evidence" value="ECO:0007669"/>
    <property type="project" value="UniProtKB-KW"/>
</dbReference>
<accession>A0A316UAS6</accession>
<dbReference type="GeneID" id="37011956"/>
<evidence type="ECO:0000313" key="6">
    <source>
        <dbReference type="EMBL" id="PWN22316.1"/>
    </source>
</evidence>
<keyword evidence="2 3" id="KW-0175">Coiled coil</keyword>
<dbReference type="Gene3D" id="1.10.8.270">
    <property type="entry name" value="putative rabgap domain of human tbc1 domain family member 14 like domains"/>
    <property type="match status" value="1"/>
</dbReference>
<dbReference type="GO" id="GO:0031267">
    <property type="term" value="F:small GTPase binding"/>
    <property type="evidence" value="ECO:0007669"/>
    <property type="project" value="TreeGrafter"/>
</dbReference>
<feature type="coiled-coil region" evidence="3">
    <location>
        <begin position="335"/>
        <end position="414"/>
    </location>
</feature>
<dbReference type="PROSITE" id="PS50086">
    <property type="entry name" value="TBC_RABGAP"/>
    <property type="match status" value="1"/>
</dbReference>
<gene>
    <name evidence="6" type="ORF">BCV69DRAFT_246719</name>
</gene>
<evidence type="ECO:0000256" key="4">
    <source>
        <dbReference type="SAM" id="MobiDB-lite"/>
    </source>
</evidence>
<dbReference type="EMBL" id="KZ819323">
    <property type="protein sequence ID" value="PWN22316.1"/>
    <property type="molecule type" value="Genomic_DNA"/>
</dbReference>
<feature type="region of interest" description="Disordered" evidence="4">
    <location>
        <begin position="419"/>
        <end position="451"/>
    </location>
</feature>
<proteinExistence type="predicted"/>
<feature type="region of interest" description="Disordered" evidence="4">
    <location>
        <begin position="1"/>
        <end position="41"/>
    </location>
</feature>
<sequence>MTRTGAEAAPEVDQDVQEADTTIQTADSEAEADTTQHADNSDDVDWDFWGRVMNNYQEVAHENPRELSRAIQIGIPSQLRGLCWQLLSASKDPELELIYAWYIRQKTSPHEKQIKKDLNRTFPEQEYFKDGRVGQENLYNVVKAYSLYDEEVGYVQGMAFIVGPLLLNMPDEEAFSTLARLMKSYGLRSHFTPNMPGLQLRLFQFDRLLEDLLPLLHRHLTRQGVKTSHYATQWFMTLFSYRFPLEFVYRVLDSVFAEGIEAIFRFAVGLMSGAEEDLLKLNFEQAPAYLKNTQIFDRYKSEAATGSEVETYDVDRFARQAYAVQIHSSSLDGYAAEFEESVKAATAHRRELEAARIVNRNLAAKVAELEDQLEKIQGEHVELVKDAVLSKVAKEETEEELIRYKMLYAELVLQTDQAGSNENMRLSQQSSLRSPSTRPSTGNASNGGLSV</sequence>
<evidence type="ECO:0000256" key="1">
    <source>
        <dbReference type="ARBA" id="ARBA00022468"/>
    </source>
</evidence>
<evidence type="ECO:0000256" key="3">
    <source>
        <dbReference type="SAM" id="Coils"/>
    </source>
</evidence>
<keyword evidence="7" id="KW-1185">Reference proteome</keyword>
<keyword evidence="1" id="KW-0343">GTPase activation</keyword>
<organism evidence="6 7">
    <name type="scientific">Pseudomicrostroma glucosiphilum</name>
    <dbReference type="NCBI Taxonomy" id="1684307"/>
    <lineage>
        <taxon>Eukaryota</taxon>
        <taxon>Fungi</taxon>
        <taxon>Dikarya</taxon>
        <taxon>Basidiomycota</taxon>
        <taxon>Ustilaginomycotina</taxon>
        <taxon>Exobasidiomycetes</taxon>
        <taxon>Microstromatales</taxon>
        <taxon>Microstromatales incertae sedis</taxon>
        <taxon>Pseudomicrostroma</taxon>
    </lineage>
</organism>
<dbReference type="FunFam" id="1.10.8.270:FF:000001">
    <property type="entry name" value="TBC1 domain family member 1"/>
    <property type="match status" value="1"/>
</dbReference>
<dbReference type="RefSeq" id="XP_025349476.1">
    <property type="nucleotide sequence ID" value="XM_025490222.1"/>
</dbReference>
<protein>
    <submittedName>
        <fullName evidence="6">RabGAP/TBC</fullName>
    </submittedName>
</protein>
<evidence type="ECO:0000256" key="2">
    <source>
        <dbReference type="ARBA" id="ARBA00023054"/>
    </source>
</evidence>
<dbReference type="AlphaFoldDB" id="A0A316UAS6"/>
<feature type="domain" description="Rab-GAP TBC" evidence="5">
    <location>
        <begin position="74"/>
        <end position="259"/>
    </location>
</feature>
<dbReference type="Gene3D" id="1.10.472.80">
    <property type="entry name" value="Ypt/Rab-GAP domain of gyp1p, domain 3"/>
    <property type="match status" value="1"/>
</dbReference>
<dbReference type="OrthoDB" id="295078at2759"/>
<dbReference type="Pfam" id="PF23436">
    <property type="entry name" value="RabGap-TBC_2"/>
    <property type="match status" value="1"/>
</dbReference>
<evidence type="ECO:0000313" key="7">
    <source>
        <dbReference type="Proteomes" id="UP000245942"/>
    </source>
</evidence>
<feature type="compositionally biased region" description="Low complexity" evidence="4">
    <location>
        <begin position="426"/>
        <end position="441"/>
    </location>
</feature>
<reference evidence="6 7" key="1">
    <citation type="journal article" date="2018" name="Mol. Biol. Evol.">
        <title>Broad Genomic Sampling Reveals a Smut Pathogenic Ancestry of the Fungal Clade Ustilaginomycotina.</title>
        <authorList>
            <person name="Kijpornyongpan T."/>
            <person name="Mondo S.J."/>
            <person name="Barry K."/>
            <person name="Sandor L."/>
            <person name="Lee J."/>
            <person name="Lipzen A."/>
            <person name="Pangilinan J."/>
            <person name="LaButti K."/>
            <person name="Hainaut M."/>
            <person name="Henrissat B."/>
            <person name="Grigoriev I.V."/>
            <person name="Spatafora J.W."/>
            <person name="Aime M.C."/>
        </authorList>
    </citation>
    <scope>NUCLEOTIDE SEQUENCE [LARGE SCALE GENOMIC DNA]</scope>
    <source>
        <strain evidence="6 7">MCA 4718</strain>
    </source>
</reference>